<protein>
    <submittedName>
        <fullName evidence="5">Amino acid ABC transporter substrate-binding protein</fullName>
    </submittedName>
</protein>
<dbReference type="Pfam" id="PF13458">
    <property type="entry name" value="Peripla_BP_6"/>
    <property type="match status" value="1"/>
</dbReference>
<evidence type="ECO:0000313" key="5">
    <source>
        <dbReference type="EMBL" id="GGO47242.1"/>
    </source>
</evidence>
<reference evidence="6" key="1">
    <citation type="journal article" date="2019" name="Int. J. Syst. Evol. Microbiol.">
        <title>The Global Catalogue of Microorganisms (GCM) 10K type strain sequencing project: providing services to taxonomists for standard genome sequencing and annotation.</title>
        <authorList>
            <consortium name="The Broad Institute Genomics Platform"/>
            <consortium name="The Broad Institute Genome Sequencing Center for Infectious Disease"/>
            <person name="Wu L."/>
            <person name="Ma J."/>
        </authorList>
    </citation>
    <scope>NUCLEOTIDE SEQUENCE [LARGE SCALE GENOMIC DNA]</scope>
    <source>
        <strain evidence="6">CGMCC 1.7064</strain>
    </source>
</reference>
<dbReference type="PROSITE" id="PS51257">
    <property type="entry name" value="PROKAR_LIPOPROTEIN"/>
    <property type="match status" value="1"/>
</dbReference>
<keyword evidence="2 3" id="KW-0732">Signal</keyword>
<evidence type="ECO:0000256" key="3">
    <source>
        <dbReference type="SAM" id="SignalP"/>
    </source>
</evidence>
<dbReference type="InterPro" id="IPR028081">
    <property type="entry name" value="Leu-bd"/>
</dbReference>
<sequence length="407" mass="41985">MRRKSLAAAAVAMMVGLTACSGGGASAGAGDTIAIGAVHPLSGGLAGVGGMMNDGAALAVEDINEAGGIEALDGAQLELRDGDSQGSAQTGQSEAQRLISEGAVALVGTYQSDVTENVASAAERADVPMVIDVAVDDKIMEQGYENIFRIQPNASSMGQAGAETLAAMGETAGVDVEKVAYLHIEGAFGTSVSEAFTEEAEAQGIEVVSTVSYPATNFSDATTQVKQALSADPDVVVVTGYYPDNVLVAEAVQALNPDILGVFGIASGAFDDSSFPADAGAAATNVLSANYHYAATSERSQDIRERFEEKYGRPMETAAMLSYQAVEVIAAGLEESGSADPEALRDAIANTSIEDPLLAFDGPIEFDETGENKNATVIVMQSQDGEIEQVFPEEFATAELIFPARDQ</sequence>
<evidence type="ECO:0000259" key="4">
    <source>
        <dbReference type="Pfam" id="PF13458"/>
    </source>
</evidence>
<name>A0ABQ2M5V9_9MICC</name>
<accession>A0ABQ2M5V9</accession>
<evidence type="ECO:0000313" key="6">
    <source>
        <dbReference type="Proteomes" id="UP000642509"/>
    </source>
</evidence>
<dbReference type="SUPFAM" id="SSF53822">
    <property type="entry name" value="Periplasmic binding protein-like I"/>
    <property type="match status" value="1"/>
</dbReference>
<dbReference type="RefSeq" id="WP_188806408.1">
    <property type="nucleotide sequence ID" value="NZ_BAAAOU010000002.1"/>
</dbReference>
<keyword evidence="6" id="KW-1185">Reference proteome</keyword>
<dbReference type="EMBL" id="BMLQ01000007">
    <property type="protein sequence ID" value="GGO47242.1"/>
    <property type="molecule type" value="Genomic_DNA"/>
</dbReference>
<dbReference type="InterPro" id="IPR051010">
    <property type="entry name" value="BCAA_transport"/>
</dbReference>
<proteinExistence type="inferred from homology"/>
<evidence type="ECO:0000256" key="1">
    <source>
        <dbReference type="ARBA" id="ARBA00010062"/>
    </source>
</evidence>
<dbReference type="InterPro" id="IPR028082">
    <property type="entry name" value="Peripla_BP_I"/>
</dbReference>
<gene>
    <name evidence="5" type="ORF">GCM10010977_24020</name>
</gene>
<feature type="domain" description="Leucine-binding protein" evidence="4">
    <location>
        <begin position="32"/>
        <end position="385"/>
    </location>
</feature>
<organism evidence="5 6">
    <name type="scientific">Citricoccus zhacaiensis</name>
    <dbReference type="NCBI Taxonomy" id="489142"/>
    <lineage>
        <taxon>Bacteria</taxon>
        <taxon>Bacillati</taxon>
        <taxon>Actinomycetota</taxon>
        <taxon>Actinomycetes</taxon>
        <taxon>Micrococcales</taxon>
        <taxon>Micrococcaceae</taxon>
        <taxon>Citricoccus</taxon>
    </lineage>
</organism>
<feature type="chain" id="PRO_5046575514" evidence="3">
    <location>
        <begin position="22"/>
        <end position="407"/>
    </location>
</feature>
<comment type="caution">
    <text evidence="5">The sequence shown here is derived from an EMBL/GenBank/DDBJ whole genome shotgun (WGS) entry which is preliminary data.</text>
</comment>
<dbReference type="PANTHER" id="PTHR30483">
    <property type="entry name" value="LEUCINE-SPECIFIC-BINDING PROTEIN"/>
    <property type="match status" value="1"/>
</dbReference>
<dbReference type="Gene3D" id="3.40.50.2300">
    <property type="match status" value="2"/>
</dbReference>
<evidence type="ECO:0000256" key="2">
    <source>
        <dbReference type="ARBA" id="ARBA00022729"/>
    </source>
</evidence>
<dbReference type="CDD" id="cd06340">
    <property type="entry name" value="PBP1_ABC_ligand_binding-like"/>
    <property type="match status" value="1"/>
</dbReference>
<comment type="similarity">
    <text evidence="1">Belongs to the leucine-binding protein family.</text>
</comment>
<dbReference type="Proteomes" id="UP000642509">
    <property type="component" value="Unassembled WGS sequence"/>
</dbReference>
<feature type="signal peptide" evidence="3">
    <location>
        <begin position="1"/>
        <end position="21"/>
    </location>
</feature>
<dbReference type="PANTHER" id="PTHR30483:SF6">
    <property type="entry name" value="PERIPLASMIC BINDING PROTEIN OF ABC TRANSPORTER FOR NATURAL AMINO ACIDS"/>
    <property type="match status" value="1"/>
</dbReference>